<dbReference type="STRING" id="1121003.SAMN03080618_00981"/>
<accession>A0A1I3JSN1</accession>
<dbReference type="SUPFAM" id="SSF110087">
    <property type="entry name" value="DR1885-like metal-binding protein"/>
    <property type="match status" value="1"/>
</dbReference>
<dbReference type="OrthoDB" id="9796962at2"/>
<proteinExistence type="predicted"/>
<dbReference type="PANTHER" id="PTHR36302">
    <property type="entry name" value="BLR7088 PROTEIN"/>
    <property type="match status" value="1"/>
</dbReference>
<evidence type="ECO:0000313" key="3">
    <source>
        <dbReference type="EMBL" id="SFI63213.1"/>
    </source>
</evidence>
<evidence type="ECO:0000256" key="1">
    <source>
        <dbReference type="SAM" id="MobiDB-lite"/>
    </source>
</evidence>
<evidence type="ECO:0000313" key="4">
    <source>
        <dbReference type="Proteomes" id="UP000242763"/>
    </source>
</evidence>
<dbReference type="PANTHER" id="PTHR36302:SF1">
    <property type="entry name" value="COPPER CHAPERONE PCU(A)C"/>
    <property type="match status" value="1"/>
</dbReference>
<feature type="region of interest" description="Disordered" evidence="1">
    <location>
        <begin position="166"/>
        <end position="187"/>
    </location>
</feature>
<dbReference type="InterPro" id="IPR058248">
    <property type="entry name" value="Lxx211020-like"/>
</dbReference>
<reference evidence="4" key="1">
    <citation type="submission" date="2016-10" db="EMBL/GenBank/DDBJ databases">
        <authorList>
            <person name="Varghese N."/>
            <person name="Submissions S."/>
        </authorList>
    </citation>
    <scope>NUCLEOTIDE SEQUENCE [LARGE SCALE GENOMIC DNA]</scope>
    <source>
        <strain evidence="4">DSM 21857</strain>
    </source>
</reference>
<evidence type="ECO:0008006" key="5">
    <source>
        <dbReference type="Google" id="ProtNLM"/>
    </source>
</evidence>
<dbReference type="InterPro" id="IPR007410">
    <property type="entry name" value="LpqE-like"/>
</dbReference>
<dbReference type="RefSeq" id="WP_091519296.1">
    <property type="nucleotide sequence ID" value="NZ_FORF01000004.1"/>
</dbReference>
<keyword evidence="2" id="KW-0732">Signal</keyword>
<keyword evidence="4" id="KW-1185">Reference proteome</keyword>
<dbReference type="AlphaFoldDB" id="A0A1I3JSN1"/>
<feature type="compositionally biased region" description="Basic and acidic residues" evidence="1">
    <location>
        <begin position="167"/>
        <end position="187"/>
    </location>
</feature>
<dbReference type="Gene3D" id="2.60.40.1890">
    <property type="entry name" value="PCu(A)C copper chaperone"/>
    <property type="match status" value="1"/>
</dbReference>
<feature type="signal peptide" evidence="2">
    <location>
        <begin position="1"/>
        <end position="36"/>
    </location>
</feature>
<protein>
    <recommendedName>
        <fullName evidence="5">Copper(I)-binding protein</fullName>
    </recommendedName>
</protein>
<sequence length="187" mass="19922">MSKFVSFALGNSLSAIRMLAAAGALSLLATAQPAMAHDYKIAELKIDHPWSRETPQGAKVAAGYLKITNNGSEADRLVSVTGEISKRGEIHEMLVDDKGVMTMRPLADGLEIPAGGVVELKPSSYHVMFMDLTDSKKKGERFAGTLTFEKAGTVDVEFAVDAIGGASEHDHDHDHGDDHSGHDNHGG</sequence>
<gene>
    <name evidence="3" type="ORF">SAMN03080618_00981</name>
</gene>
<organism evidence="3 4">
    <name type="scientific">Aquamicrobium aerolatum DSM 21857</name>
    <dbReference type="NCBI Taxonomy" id="1121003"/>
    <lineage>
        <taxon>Bacteria</taxon>
        <taxon>Pseudomonadati</taxon>
        <taxon>Pseudomonadota</taxon>
        <taxon>Alphaproteobacteria</taxon>
        <taxon>Hyphomicrobiales</taxon>
        <taxon>Phyllobacteriaceae</taxon>
        <taxon>Aerobium</taxon>
    </lineage>
</organism>
<dbReference type="InterPro" id="IPR036182">
    <property type="entry name" value="PCuAC_sf"/>
</dbReference>
<dbReference type="EMBL" id="FORF01000004">
    <property type="protein sequence ID" value="SFI63213.1"/>
    <property type="molecule type" value="Genomic_DNA"/>
</dbReference>
<name>A0A1I3JSN1_9HYPH</name>
<dbReference type="Proteomes" id="UP000242763">
    <property type="component" value="Unassembled WGS sequence"/>
</dbReference>
<evidence type="ECO:0000256" key="2">
    <source>
        <dbReference type="SAM" id="SignalP"/>
    </source>
</evidence>
<feature type="chain" id="PRO_5017394911" description="Copper(I)-binding protein" evidence="2">
    <location>
        <begin position="37"/>
        <end position="187"/>
    </location>
</feature>
<dbReference type="Pfam" id="PF04314">
    <property type="entry name" value="PCuAC"/>
    <property type="match status" value="1"/>
</dbReference>